<dbReference type="OrthoDB" id="9811281at2"/>
<comment type="caution">
    <text evidence="9">The sequence shown here is derived from an EMBL/GenBank/DDBJ whole genome shotgun (WGS) entry which is preliminary data.</text>
</comment>
<feature type="chain" id="PRO_5039387482" description="Cytochrome c domain-containing protein" evidence="7">
    <location>
        <begin position="17"/>
        <end position="124"/>
    </location>
</feature>
<dbReference type="PANTHER" id="PTHR37823:SF1">
    <property type="entry name" value="CYTOCHROME C-553-LIKE"/>
    <property type="match status" value="1"/>
</dbReference>
<dbReference type="InterPro" id="IPR051811">
    <property type="entry name" value="Cytochrome_c550/c551-like"/>
</dbReference>
<gene>
    <name evidence="9" type="ORF">GCM10011354_27470</name>
</gene>
<dbReference type="Proteomes" id="UP000650511">
    <property type="component" value="Unassembled WGS sequence"/>
</dbReference>
<evidence type="ECO:0000256" key="7">
    <source>
        <dbReference type="SAM" id="SignalP"/>
    </source>
</evidence>
<reference evidence="9" key="2">
    <citation type="submission" date="2020-09" db="EMBL/GenBank/DDBJ databases">
        <authorList>
            <person name="Sun Q."/>
            <person name="Zhou Y."/>
        </authorList>
    </citation>
    <scope>NUCLEOTIDE SEQUENCE</scope>
    <source>
        <strain evidence="9">CGMCC 1.14988</strain>
    </source>
</reference>
<dbReference type="GO" id="GO:0046872">
    <property type="term" value="F:metal ion binding"/>
    <property type="evidence" value="ECO:0007669"/>
    <property type="project" value="UniProtKB-KW"/>
</dbReference>
<feature type="domain" description="Cytochrome c" evidence="8">
    <location>
        <begin position="33"/>
        <end position="118"/>
    </location>
</feature>
<keyword evidence="3 6" id="KW-0479">Metal-binding</keyword>
<organism evidence="9 10">
    <name type="scientific">Egicoccus halophilus</name>
    <dbReference type="NCBI Taxonomy" id="1670830"/>
    <lineage>
        <taxon>Bacteria</taxon>
        <taxon>Bacillati</taxon>
        <taxon>Actinomycetota</taxon>
        <taxon>Nitriliruptoria</taxon>
        <taxon>Egicoccales</taxon>
        <taxon>Egicoccaceae</taxon>
        <taxon>Egicoccus</taxon>
    </lineage>
</organism>
<keyword evidence="10" id="KW-1185">Reference proteome</keyword>
<dbReference type="PROSITE" id="PS51007">
    <property type="entry name" value="CYTC"/>
    <property type="match status" value="1"/>
</dbReference>
<keyword evidence="1" id="KW-0813">Transport</keyword>
<evidence type="ECO:0000313" key="9">
    <source>
        <dbReference type="EMBL" id="GGI08112.1"/>
    </source>
</evidence>
<accession>A0A8J3EYL6</accession>
<evidence type="ECO:0000256" key="5">
    <source>
        <dbReference type="ARBA" id="ARBA00023004"/>
    </source>
</evidence>
<dbReference type="SUPFAM" id="SSF46626">
    <property type="entry name" value="Cytochrome c"/>
    <property type="match status" value="1"/>
</dbReference>
<dbReference type="InterPro" id="IPR009056">
    <property type="entry name" value="Cyt_c-like_dom"/>
</dbReference>
<dbReference type="GO" id="GO:0020037">
    <property type="term" value="F:heme binding"/>
    <property type="evidence" value="ECO:0007669"/>
    <property type="project" value="InterPro"/>
</dbReference>
<dbReference type="Gene3D" id="1.10.760.10">
    <property type="entry name" value="Cytochrome c-like domain"/>
    <property type="match status" value="1"/>
</dbReference>
<evidence type="ECO:0000256" key="1">
    <source>
        <dbReference type="ARBA" id="ARBA00022448"/>
    </source>
</evidence>
<evidence type="ECO:0000256" key="3">
    <source>
        <dbReference type="ARBA" id="ARBA00022723"/>
    </source>
</evidence>
<sequence length="124" mass="12897">MFVFRTRHLLVAVALAAACGGGGGEDAGASGDVDLARGEQLFAANCAACHGPEGQGTTAGPPLVHEIYEPGHHPDEAFHRAVQEGVPAHHWNSGDMPPIGGLDRDDVDDVVAWVREVQREAGIG</sequence>
<evidence type="ECO:0000256" key="4">
    <source>
        <dbReference type="ARBA" id="ARBA00022982"/>
    </source>
</evidence>
<reference evidence="9" key="1">
    <citation type="journal article" date="2014" name="Int. J. Syst. Evol. Microbiol.">
        <title>Complete genome sequence of Corynebacterium casei LMG S-19264T (=DSM 44701T), isolated from a smear-ripened cheese.</title>
        <authorList>
            <consortium name="US DOE Joint Genome Institute (JGI-PGF)"/>
            <person name="Walter F."/>
            <person name="Albersmeier A."/>
            <person name="Kalinowski J."/>
            <person name="Ruckert C."/>
        </authorList>
    </citation>
    <scope>NUCLEOTIDE SEQUENCE</scope>
    <source>
        <strain evidence="9">CGMCC 1.14988</strain>
    </source>
</reference>
<proteinExistence type="predicted"/>
<protein>
    <recommendedName>
        <fullName evidence="8">Cytochrome c domain-containing protein</fullName>
    </recommendedName>
</protein>
<evidence type="ECO:0000256" key="2">
    <source>
        <dbReference type="ARBA" id="ARBA00022617"/>
    </source>
</evidence>
<dbReference type="InterPro" id="IPR036909">
    <property type="entry name" value="Cyt_c-like_dom_sf"/>
</dbReference>
<keyword evidence="7" id="KW-0732">Signal</keyword>
<evidence type="ECO:0000313" key="10">
    <source>
        <dbReference type="Proteomes" id="UP000650511"/>
    </source>
</evidence>
<dbReference type="Pfam" id="PF00034">
    <property type="entry name" value="Cytochrom_C"/>
    <property type="match status" value="1"/>
</dbReference>
<dbReference type="PANTHER" id="PTHR37823">
    <property type="entry name" value="CYTOCHROME C-553-LIKE"/>
    <property type="match status" value="1"/>
</dbReference>
<dbReference type="PROSITE" id="PS51257">
    <property type="entry name" value="PROKAR_LIPOPROTEIN"/>
    <property type="match status" value="1"/>
</dbReference>
<dbReference type="EMBL" id="BMHA01000010">
    <property type="protein sequence ID" value="GGI08112.1"/>
    <property type="molecule type" value="Genomic_DNA"/>
</dbReference>
<dbReference type="RefSeq" id="WP_130649016.1">
    <property type="nucleotide sequence ID" value="NZ_BMHA01000010.1"/>
</dbReference>
<dbReference type="GO" id="GO:0009055">
    <property type="term" value="F:electron transfer activity"/>
    <property type="evidence" value="ECO:0007669"/>
    <property type="project" value="InterPro"/>
</dbReference>
<keyword evidence="5 6" id="KW-0408">Iron</keyword>
<name>A0A8J3EYL6_9ACTN</name>
<dbReference type="AlphaFoldDB" id="A0A8J3EYL6"/>
<feature type="signal peptide" evidence="7">
    <location>
        <begin position="1"/>
        <end position="16"/>
    </location>
</feature>
<keyword evidence="2 6" id="KW-0349">Heme</keyword>
<keyword evidence="4" id="KW-0249">Electron transport</keyword>
<evidence type="ECO:0000259" key="8">
    <source>
        <dbReference type="PROSITE" id="PS51007"/>
    </source>
</evidence>
<evidence type="ECO:0000256" key="6">
    <source>
        <dbReference type="PROSITE-ProRule" id="PRU00433"/>
    </source>
</evidence>